<dbReference type="EMBL" id="CP028775">
    <property type="protein sequence ID" value="AWU76265.1"/>
    <property type="molecule type" value="Genomic_DNA"/>
</dbReference>
<evidence type="ECO:0000313" key="13">
    <source>
        <dbReference type="EMBL" id="AWU76265.1"/>
    </source>
</evidence>
<name>A0A099P8E8_PICKU</name>
<dbReference type="HOGENOM" id="CLU_013298_1_0_1"/>
<comment type="pathway">
    <text evidence="2">Protein modification; protein glycosylation.</text>
</comment>
<protein>
    <recommendedName>
        <fullName evidence="19">Alpha-1,2-mannosyltransferase MNN2</fullName>
    </recommendedName>
</protein>
<dbReference type="SUPFAM" id="SSF53448">
    <property type="entry name" value="Nucleotide-diphospho-sugar transferases"/>
    <property type="match status" value="1"/>
</dbReference>
<evidence type="ECO:0000256" key="2">
    <source>
        <dbReference type="ARBA" id="ARBA00004922"/>
    </source>
</evidence>
<proteinExistence type="inferred from homology"/>
<dbReference type="RefSeq" id="XP_029321742.1">
    <property type="nucleotide sequence ID" value="XM_029465882.1"/>
</dbReference>
<dbReference type="EMBL" id="NHMM01000001">
    <property type="protein sequence ID" value="OUT23844.1"/>
    <property type="molecule type" value="Genomic_DNA"/>
</dbReference>
<reference evidence="16" key="1">
    <citation type="journal article" date="2014" name="Microb. Cell Fact.">
        <title>Exploiting Issatchenkia orientalis SD108 for succinic acid production.</title>
        <authorList>
            <person name="Xiao H."/>
            <person name="Shao Z."/>
            <person name="Jiang Y."/>
            <person name="Dole S."/>
            <person name="Zhao H."/>
        </authorList>
    </citation>
    <scope>NUCLEOTIDE SEQUENCE [LARGE SCALE GENOMIC DNA]</scope>
    <source>
        <strain evidence="16">SD108</strain>
    </source>
</reference>
<evidence type="ECO:0008006" key="19">
    <source>
        <dbReference type="Google" id="ProtNLM"/>
    </source>
</evidence>
<dbReference type="KEGG" id="pkz:C5L36_0C02100"/>
<evidence type="ECO:0000313" key="16">
    <source>
        <dbReference type="Proteomes" id="UP000029867"/>
    </source>
</evidence>
<dbReference type="AlphaFoldDB" id="A0A099P8E8"/>
<evidence type="ECO:0000256" key="1">
    <source>
        <dbReference type="ARBA" id="ARBA00004323"/>
    </source>
</evidence>
<gene>
    <name evidence="13" type="ORF">C5L36_0C02100</name>
    <name evidence="15" type="ORF">CAS74_000215</name>
    <name evidence="14" type="ORF">JL09_g506</name>
</gene>
<feature type="coiled-coil region" evidence="10">
    <location>
        <begin position="73"/>
        <end position="122"/>
    </location>
</feature>
<evidence type="ECO:0000313" key="15">
    <source>
        <dbReference type="EMBL" id="OUT23844.1"/>
    </source>
</evidence>
<dbReference type="PANTHER" id="PTHR31646">
    <property type="entry name" value="ALPHA-1,2-MANNOSYLTRANSFERASE MNN2"/>
    <property type="match status" value="1"/>
</dbReference>
<comment type="similarity">
    <text evidence="3">Belongs to the MNN1/MNT family.</text>
</comment>
<sequence>MGSAESLSSAPTRFSGRISRLTRRRTRIIVLIGVMLTIVSAFYYFAPGNNFASLKLSKGTESEGGMFDKLFDIDAVNRYLSNANKETKKLEKENEVKGAQLQVKINEEQEALLNNAEELRKLYFNSDHNGIINFGSTGNMGKPELNILKNKDSKNKLQELLHDGKDGKTSNNKEEPGGDRSIPLTDEILPDEDAFAKIDTEQLIKGDLTFQNFFGQILKLISKNHLSFPLERRMKLKDGKPIIDEVFFFEQSYDRLSEHDLYGLFEFPQNFISDLKLKHENVVRGIPDVVPHFYKGDGYVTVGGGIYSWYALLGIETLRKVGSKLPVEVFLPELKDYEFEFCEVILPKLNARCIEMYKIFGAQSLQDFDVQGYQYKAFALLASSFENAFLLDSDSYPVTNPDPLFESELYKEYQMITWPDFWRRTVSPYFYEISNTEIGMVPVRHLNDFFVNPKYLEYKQGDDIVVGATYHDRAGTIPDWTTESGEMLINKRKHFRTLILALYYNYDGPYGYYPLLSQGGAGEGDKETFVAAANFYGLKWYQVNKKCERHFGWYNDEQNYEHSTIVQYDPISDYDLLQKSREMYRKDVETAGDSYEYNYDKYFLDFFTPDALNPMFYHVHDPKMNPFKIMEKKWTENLDGKKIRNVAEDFPRVHFDLELFLWGTINHYMCDTSTNFRAFDGQDKTELCNKFMPDQLAYLKFSSQKIFDAYKSENYQEQIKGGRDWT</sequence>
<reference evidence="13 18" key="4">
    <citation type="submission" date="2018-06" db="EMBL/GenBank/DDBJ databases">
        <title>Population genomics shows no distinction between pathogenic Candida krusei and environmental Pichia kudriavzevii: One species, four names.</title>
        <authorList>
            <person name="Douglass A.P."/>
            <person name="Offei B."/>
            <person name="Braun-Galleani S."/>
            <person name="Coughlan A.Y."/>
            <person name="Martos A."/>
            <person name="Ortiz-Merino R.A."/>
            <person name="Byrne K.P."/>
            <person name="Wolfe K.H."/>
        </authorList>
    </citation>
    <scope>NUCLEOTIDE SEQUENCE [LARGE SCALE GENOMIC DNA]</scope>
    <source>
        <strain evidence="13 18">CBS573</strain>
    </source>
</reference>
<keyword evidence="8" id="KW-0333">Golgi apparatus</keyword>
<evidence type="ECO:0000256" key="11">
    <source>
        <dbReference type="SAM" id="MobiDB-lite"/>
    </source>
</evidence>
<dbReference type="GeneID" id="40384060"/>
<keyword evidence="6" id="KW-0735">Signal-anchor</keyword>
<evidence type="ECO:0000256" key="12">
    <source>
        <dbReference type="SAM" id="Phobius"/>
    </source>
</evidence>
<dbReference type="InterPro" id="IPR029044">
    <property type="entry name" value="Nucleotide-diphossugar_trans"/>
</dbReference>
<reference evidence="15 17" key="3">
    <citation type="submission" date="2017-05" db="EMBL/GenBank/DDBJ databases">
        <title>The Genome Sequence of Candida krusei Ckrusei653.</title>
        <authorList>
            <person name="Cuomo C."/>
            <person name="Forche A."/>
            <person name="Young S."/>
            <person name="Abouelleil A."/>
            <person name="Cao P."/>
            <person name="Chapman S."/>
            <person name="Cusick C."/>
            <person name="Shea T."/>
            <person name="Nusbaum C."/>
            <person name="Birren B."/>
        </authorList>
    </citation>
    <scope>NUCLEOTIDE SEQUENCE [LARGE SCALE GENOMIC DNA]</scope>
    <source>
        <strain evidence="15 17">Ckrusei653</strain>
    </source>
</reference>
<comment type="subcellular location">
    <subcellularLocation>
        <location evidence="1">Golgi apparatus membrane</location>
        <topology evidence="1">Single-pass type II membrane protein</topology>
    </subcellularLocation>
</comment>
<reference evidence="14" key="2">
    <citation type="submission" date="2014-08" db="EMBL/GenBank/DDBJ databases">
        <title>Exploiting Issatchenkia orientalis SD108 for Succinic Acid Production.</title>
        <authorList>
            <person name="Xiao H."/>
            <person name="Shao Z."/>
            <person name="Jiang Y."/>
            <person name="Dole S."/>
            <person name="Zhao H."/>
        </authorList>
    </citation>
    <scope>NUCLEOTIDE SEQUENCE [LARGE SCALE GENOMIC DNA]</scope>
    <source>
        <strain evidence="14">SD108</strain>
    </source>
</reference>
<keyword evidence="9 12" id="KW-0472">Membrane</keyword>
<feature type="compositionally biased region" description="Basic and acidic residues" evidence="11">
    <location>
        <begin position="161"/>
        <end position="178"/>
    </location>
</feature>
<keyword evidence="10" id="KW-0175">Coiled coil</keyword>
<accession>A0A099P8E8</accession>
<dbReference type="STRING" id="4909.A0A099P8E8"/>
<dbReference type="InterPro" id="IPR022751">
    <property type="entry name" value="Alpha_mannosyltransferase"/>
</dbReference>
<evidence type="ECO:0000256" key="8">
    <source>
        <dbReference type="ARBA" id="ARBA00023034"/>
    </source>
</evidence>
<keyword evidence="18" id="KW-1185">Reference proteome</keyword>
<dbReference type="VEuPathDB" id="FungiDB:C5L36_0C02100"/>
<dbReference type="Proteomes" id="UP000195871">
    <property type="component" value="Unassembled WGS sequence"/>
</dbReference>
<dbReference type="OrthoDB" id="430354at2759"/>
<evidence type="ECO:0000313" key="14">
    <source>
        <dbReference type="EMBL" id="KGK40484.1"/>
    </source>
</evidence>
<dbReference type="Pfam" id="PF11051">
    <property type="entry name" value="Mannosyl_trans3"/>
    <property type="match status" value="1"/>
</dbReference>
<organism evidence="14 16">
    <name type="scientific">Pichia kudriavzevii</name>
    <name type="common">Yeast</name>
    <name type="synonym">Issatchenkia orientalis</name>
    <dbReference type="NCBI Taxonomy" id="4909"/>
    <lineage>
        <taxon>Eukaryota</taxon>
        <taxon>Fungi</taxon>
        <taxon>Dikarya</taxon>
        <taxon>Ascomycota</taxon>
        <taxon>Saccharomycotina</taxon>
        <taxon>Pichiomycetes</taxon>
        <taxon>Pichiales</taxon>
        <taxon>Pichiaceae</taxon>
        <taxon>Pichia</taxon>
    </lineage>
</organism>
<dbReference type="GO" id="GO:0046354">
    <property type="term" value="P:mannan biosynthetic process"/>
    <property type="evidence" value="ECO:0007669"/>
    <property type="project" value="TreeGrafter"/>
</dbReference>
<evidence type="ECO:0000313" key="17">
    <source>
        <dbReference type="Proteomes" id="UP000195871"/>
    </source>
</evidence>
<dbReference type="eggNOG" id="ENOG502QQ16">
    <property type="taxonomic scope" value="Eukaryota"/>
</dbReference>
<evidence type="ECO:0000256" key="4">
    <source>
        <dbReference type="ARBA" id="ARBA00022679"/>
    </source>
</evidence>
<evidence type="ECO:0000256" key="9">
    <source>
        <dbReference type="ARBA" id="ARBA00023136"/>
    </source>
</evidence>
<dbReference type="Proteomes" id="UP000249293">
    <property type="component" value="Chromosome 3"/>
</dbReference>
<feature type="region of interest" description="Disordered" evidence="11">
    <location>
        <begin position="161"/>
        <end position="185"/>
    </location>
</feature>
<evidence type="ECO:0000256" key="6">
    <source>
        <dbReference type="ARBA" id="ARBA00022968"/>
    </source>
</evidence>
<evidence type="ECO:0000256" key="3">
    <source>
        <dbReference type="ARBA" id="ARBA00009105"/>
    </source>
</evidence>
<evidence type="ECO:0000256" key="7">
    <source>
        <dbReference type="ARBA" id="ARBA00022989"/>
    </source>
</evidence>
<dbReference type="PANTHER" id="PTHR31646:SF1">
    <property type="entry name" value="ALPHA-1,2-MANNOSYLTRANSFERASE MNN2"/>
    <property type="match status" value="1"/>
</dbReference>
<keyword evidence="4" id="KW-0808">Transferase</keyword>
<evidence type="ECO:0000256" key="5">
    <source>
        <dbReference type="ARBA" id="ARBA00022692"/>
    </source>
</evidence>
<evidence type="ECO:0000256" key="10">
    <source>
        <dbReference type="SAM" id="Coils"/>
    </source>
</evidence>
<dbReference type="GO" id="GO:0000026">
    <property type="term" value="F:alpha-1,2-mannosyltransferase activity"/>
    <property type="evidence" value="ECO:0007669"/>
    <property type="project" value="TreeGrafter"/>
</dbReference>
<feature type="transmembrane region" description="Helical" evidence="12">
    <location>
        <begin position="28"/>
        <end position="46"/>
    </location>
</feature>
<dbReference type="Proteomes" id="UP000029867">
    <property type="component" value="Unassembled WGS sequence"/>
</dbReference>
<dbReference type="EMBL" id="JQFK01000002">
    <property type="protein sequence ID" value="KGK40484.1"/>
    <property type="molecule type" value="Genomic_DNA"/>
</dbReference>
<evidence type="ECO:0000313" key="18">
    <source>
        <dbReference type="Proteomes" id="UP000249293"/>
    </source>
</evidence>
<dbReference type="GO" id="GO:0000139">
    <property type="term" value="C:Golgi membrane"/>
    <property type="evidence" value="ECO:0007669"/>
    <property type="project" value="UniProtKB-SubCell"/>
</dbReference>
<keyword evidence="7 12" id="KW-1133">Transmembrane helix</keyword>
<keyword evidence="5 12" id="KW-0812">Transmembrane</keyword>